<comment type="caution">
    <text evidence="1">The sequence shown here is derived from an EMBL/GenBank/DDBJ whole genome shotgun (WGS) entry which is preliminary data.</text>
</comment>
<dbReference type="EMBL" id="BAHD01000079">
    <property type="protein sequence ID" value="GAB97723.1"/>
    <property type="molecule type" value="Genomic_DNA"/>
</dbReference>
<keyword evidence="2" id="KW-1185">Reference proteome</keyword>
<dbReference type="STRING" id="1184609.KILIM_079_00210"/>
<proteinExistence type="predicted"/>
<organism evidence="1 2">
    <name type="scientific">Kineosphaera limosa NBRC 100340</name>
    <dbReference type="NCBI Taxonomy" id="1184609"/>
    <lineage>
        <taxon>Bacteria</taxon>
        <taxon>Bacillati</taxon>
        <taxon>Actinomycetota</taxon>
        <taxon>Actinomycetes</taxon>
        <taxon>Micrococcales</taxon>
        <taxon>Dermatophilaceae</taxon>
        <taxon>Kineosphaera</taxon>
    </lineage>
</organism>
<evidence type="ECO:0000313" key="1">
    <source>
        <dbReference type="EMBL" id="GAB97723.1"/>
    </source>
</evidence>
<reference evidence="1 2" key="1">
    <citation type="submission" date="2012-08" db="EMBL/GenBank/DDBJ databases">
        <title>Whole genome shotgun sequence of Kineosphaera limosa NBRC 100340.</title>
        <authorList>
            <person name="Yoshida I."/>
            <person name="Isaki S."/>
            <person name="Hosoyama A."/>
            <person name="Tsuchikane K."/>
            <person name="Katsumata H."/>
            <person name="Ando Y."/>
            <person name="Ohji S."/>
            <person name="Hamada M."/>
            <person name="Tamura T."/>
            <person name="Yamazoe A."/>
            <person name="Yamazaki S."/>
            <person name="Fujita N."/>
        </authorList>
    </citation>
    <scope>NUCLEOTIDE SEQUENCE [LARGE SCALE GENOMIC DNA]</scope>
    <source>
        <strain evidence="1 2">NBRC 100340</strain>
    </source>
</reference>
<name>K6VNC3_9MICO</name>
<gene>
    <name evidence="1" type="ORF">KILIM_079_00210</name>
</gene>
<dbReference type="Proteomes" id="UP000008366">
    <property type="component" value="Unassembled WGS sequence"/>
</dbReference>
<protein>
    <submittedName>
        <fullName evidence="1">Uncharacterized protein</fullName>
    </submittedName>
</protein>
<evidence type="ECO:0000313" key="2">
    <source>
        <dbReference type="Proteomes" id="UP000008366"/>
    </source>
</evidence>
<dbReference type="AlphaFoldDB" id="K6VNC3"/>
<accession>K6VNC3</accession>
<sequence>MFRVTSKACSESNAGVLTIPEVNSKSEGVNSVIIDVAPRPASDEEIREVFGVGSDGF</sequence>